<dbReference type="InterPro" id="IPR039424">
    <property type="entry name" value="SBP_5"/>
</dbReference>
<name>A0A1G6DM21_9STRE</name>
<dbReference type="GO" id="GO:0043190">
    <property type="term" value="C:ATP-binding cassette (ABC) transporter complex"/>
    <property type="evidence" value="ECO:0007669"/>
    <property type="project" value="InterPro"/>
</dbReference>
<keyword evidence="4" id="KW-1185">Reference proteome</keyword>
<dbReference type="CDD" id="cd00995">
    <property type="entry name" value="PBP2_NikA_DppA_OppA_like"/>
    <property type="match status" value="1"/>
</dbReference>
<dbReference type="EMBL" id="FMXP01000043">
    <property type="protein sequence ID" value="SDB46172.1"/>
    <property type="molecule type" value="Genomic_DNA"/>
</dbReference>
<sequence>MKRKNNKKSLYAIIAAVVLVIVAGIAWLITSNSSSKSQSAEKSSVTYAFGGEPVSVNPINSNDLWGLKTINMIYSPLLRTANDGTITYELATSVEQSEDGKTITVDLRDDVLWSDGEPFTADDVVFTYTQKAKKENGKYESLWVGDKAVEVEKIDDHTVQFNVPEPSAAALNNLSNETYIIPEHIYSDTEDLSINDLGKYPTVGTGPYVLEDFTSDGTLTLTANPNYYGGDVKVDTVNARIISNSDTLKVALQNGEVDLASIESDFIDDLEGSDTSTVTYSSGAIDYLGINSEIITDQRIRQAIFYALDRQELNTAGYLSEDYYLNAYSFLPSDNAYFYKDTEDYAQNIEKEKQLLEDSGAKDLTFTLAYDSSDDQYVKYAAVIQEQLAQIGIKVTLEGGDAETILAELKTEGTKKYALFICGYSMGNDPDTYKRLFQTGGASNYFKLASDKIDGLFTSGATQLDKDARQKVYDDLQVSLAEEAVIYPITSSNSVFAVNNRVSGIEADNLYPIYTIGDWSVITAE</sequence>
<accession>A0A1G6DM21</accession>
<dbReference type="GO" id="GO:0015833">
    <property type="term" value="P:peptide transport"/>
    <property type="evidence" value="ECO:0007669"/>
    <property type="project" value="TreeGrafter"/>
</dbReference>
<evidence type="ECO:0000256" key="1">
    <source>
        <dbReference type="SAM" id="Phobius"/>
    </source>
</evidence>
<dbReference type="Pfam" id="PF00496">
    <property type="entry name" value="SBP_bac_5"/>
    <property type="match status" value="1"/>
</dbReference>
<dbReference type="Proteomes" id="UP000182508">
    <property type="component" value="Unassembled WGS sequence"/>
</dbReference>
<proteinExistence type="predicted"/>
<evidence type="ECO:0000259" key="2">
    <source>
        <dbReference type="Pfam" id="PF00496"/>
    </source>
</evidence>
<dbReference type="GO" id="GO:0042597">
    <property type="term" value="C:periplasmic space"/>
    <property type="evidence" value="ECO:0007669"/>
    <property type="project" value="UniProtKB-ARBA"/>
</dbReference>
<dbReference type="Gene3D" id="3.90.76.10">
    <property type="entry name" value="Dipeptide-binding Protein, Domain 1"/>
    <property type="match status" value="1"/>
</dbReference>
<dbReference type="Gene3D" id="3.40.190.10">
    <property type="entry name" value="Periplasmic binding protein-like II"/>
    <property type="match status" value="1"/>
</dbReference>
<keyword evidence="1" id="KW-0812">Transmembrane</keyword>
<feature type="domain" description="Solute-binding protein family 5" evidence="2">
    <location>
        <begin position="86"/>
        <end position="441"/>
    </location>
</feature>
<dbReference type="AlphaFoldDB" id="A0A1G6DM21"/>
<dbReference type="GO" id="GO:1904680">
    <property type="term" value="F:peptide transmembrane transporter activity"/>
    <property type="evidence" value="ECO:0007669"/>
    <property type="project" value="TreeGrafter"/>
</dbReference>
<feature type="transmembrane region" description="Helical" evidence="1">
    <location>
        <begin position="9"/>
        <end position="29"/>
    </location>
</feature>
<keyword evidence="1" id="KW-1133">Transmembrane helix</keyword>
<dbReference type="PIRSF" id="PIRSF002741">
    <property type="entry name" value="MppA"/>
    <property type="match status" value="1"/>
</dbReference>
<dbReference type="InterPro" id="IPR030678">
    <property type="entry name" value="Peptide/Ni-bd"/>
</dbReference>
<dbReference type="SUPFAM" id="SSF53850">
    <property type="entry name" value="Periplasmic binding protein-like II"/>
    <property type="match status" value="1"/>
</dbReference>
<reference evidence="3 4" key="1">
    <citation type="submission" date="2016-10" db="EMBL/GenBank/DDBJ databases">
        <authorList>
            <person name="de Groot N.N."/>
        </authorList>
    </citation>
    <scope>NUCLEOTIDE SEQUENCE [LARGE SCALE GENOMIC DNA]</scope>
    <source>
        <strain evidence="3 4">A-4</strain>
    </source>
</reference>
<dbReference type="PANTHER" id="PTHR30290:SF59">
    <property type="entry name" value="OLIGOPEPTIDE ABC TRANSPORTER,SUBSTRATE-BINDING PROTEIN"/>
    <property type="match status" value="1"/>
</dbReference>
<dbReference type="STRING" id="439219.SAMN02910293_02298"/>
<keyword evidence="1" id="KW-0472">Membrane</keyword>
<dbReference type="RefSeq" id="WP_074486719.1">
    <property type="nucleotide sequence ID" value="NZ_FMXP01000043.1"/>
</dbReference>
<evidence type="ECO:0000313" key="4">
    <source>
        <dbReference type="Proteomes" id="UP000182508"/>
    </source>
</evidence>
<gene>
    <name evidence="3" type="ORF">SAMN02910293_02298</name>
</gene>
<dbReference type="PANTHER" id="PTHR30290">
    <property type="entry name" value="PERIPLASMIC BINDING COMPONENT OF ABC TRANSPORTER"/>
    <property type="match status" value="1"/>
</dbReference>
<evidence type="ECO:0000313" key="3">
    <source>
        <dbReference type="EMBL" id="SDB46172.1"/>
    </source>
</evidence>
<dbReference type="Gene3D" id="3.10.105.10">
    <property type="entry name" value="Dipeptide-binding Protein, Domain 3"/>
    <property type="match status" value="1"/>
</dbReference>
<protein>
    <submittedName>
        <fullName evidence="3">Peptide/nickel transport system substrate-binding protein</fullName>
    </submittedName>
</protein>
<organism evidence="3 4">
    <name type="scientific">Streptococcus henryi</name>
    <dbReference type="NCBI Taxonomy" id="439219"/>
    <lineage>
        <taxon>Bacteria</taxon>
        <taxon>Bacillati</taxon>
        <taxon>Bacillota</taxon>
        <taxon>Bacilli</taxon>
        <taxon>Lactobacillales</taxon>
        <taxon>Streptococcaceae</taxon>
        <taxon>Streptococcus</taxon>
    </lineage>
</organism>
<dbReference type="InterPro" id="IPR000914">
    <property type="entry name" value="SBP_5_dom"/>
</dbReference>